<protein>
    <submittedName>
        <fullName evidence="1">Uncharacterized protein</fullName>
    </submittedName>
</protein>
<dbReference type="RefSeq" id="WP_057002317.1">
    <property type="nucleotide sequence ID" value="NZ_AZGA01000003.1"/>
</dbReference>
<dbReference type="eggNOG" id="COG3953">
    <property type="taxonomic scope" value="Bacteria"/>
</dbReference>
<dbReference type="Proteomes" id="UP000051236">
    <property type="component" value="Unassembled WGS sequence"/>
</dbReference>
<comment type="caution">
    <text evidence="1">The sequence shown here is derived from an EMBL/GenBank/DDBJ whole genome shotgun (WGS) entry which is preliminary data.</text>
</comment>
<sequence>MASVKIIETSVASGNTGGDMYDSPNGTYIKALALNTDWEYFDTQTVDGQIWYDLGGDQWISEIYAAPNINDLEVRSGTAKVADFTTATVYYSPNGSENTQDNPTPLPENSEWAYNKAATDSEGTIWFDVGRSQWVTTQEVVDEDAGGDIEWSGSGIFQYPTYSDGGINADMIRQAASDMYTSVSDDQINTIMAVAEHESGNNSNKINNWDKNAQEGHPSKGVLQFVGYTFDHYHVANHDNIWSSMDQLYALFNDATWASDISLGGWAPNGPVRFPA</sequence>
<gene>
    <name evidence="1" type="ORF">FC83_GL002726</name>
</gene>
<evidence type="ECO:0000313" key="1">
    <source>
        <dbReference type="EMBL" id="KRM36471.1"/>
    </source>
</evidence>
<dbReference type="AlphaFoldDB" id="A0A0R1Y2A6"/>
<dbReference type="EMBL" id="AZGA01000003">
    <property type="protein sequence ID" value="KRM36471.1"/>
    <property type="molecule type" value="Genomic_DNA"/>
</dbReference>
<keyword evidence="2" id="KW-1185">Reference proteome</keyword>
<accession>A0A0R1Y2A6</accession>
<dbReference type="PATRIC" id="fig|1423734.3.peg.2771"/>
<reference evidence="1 2" key="1">
    <citation type="journal article" date="2015" name="Genome Announc.">
        <title>Expanding the biotechnology potential of lactobacilli through comparative genomics of 213 strains and associated genera.</title>
        <authorList>
            <person name="Sun Z."/>
            <person name="Harris H.M."/>
            <person name="McCann A."/>
            <person name="Guo C."/>
            <person name="Argimon S."/>
            <person name="Zhang W."/>
            <person name="Yang X."/>
            <person name="Jeffery I.B."/>
            <person name="Cooney J.C."/>
            <person name="Kagawa T.F."/>
            <person name="Liu W."/>
            <person name="Song Y."/>
            <person name="Salvetti E."/>
            <person name="Wrobel A."/>
            <person name="Rasinkangas P."/>
            <person name="Parkhill J."/>
            <person name="Rea M.C."/>
            <person name="O'Sullivan O."/>
            <person name="Ritari J."/>
            <person name="Douillard F.P."/>
            <person name="Paul Ross R."/>
            <person name="Yang R."/>
            <person name="Briner A.E."/>
            <person name="Felis G.E."/>
            <person name="de Vos W.M."/>
            <person name="Barrangou R."/>
            <person name="Klaenhammer T.R."/>
            <person name="Caufield P.W."/>
            <person name="Cui Y."/>
            <person name="Zhang H."/>
            <person name="O'Toole P.W."/>
        </authorList>
    </citation>
    <scope>NUCLEOTIDE SEQUENCE [LARGE SCALE GENOMIC DNA]</scope>
    <source>
        <strain evidence="1 2">DSM 18527</strain>
    </source>
</reference>
<organism evidence="1 2">
    <name type="scientific">Agrilactobacillus composti DSM 18527 = JCM 14202</name>
    <dbReference type="NCBI Taxonomy" id="1423734"/>
    <lineage>
        <taxon>Bacteria</taxon>
        <taxon>Bacillati</taxon>
        <taxon>Bacillota</taxon>
        <taxon>Bacilli</taxon>
        <taxon>Lactobacillales</taxon>
        <taxon>Lactobacillaceae</taxon>
        <taxon>Agrilactobacillus</taxon>
    </lineage>
</organism>
<evidence type="ECO:0000313" key="2">
    <source>
        <dbReference type="Proteomes" id="UP000051236"/>
    </source>
</evidence>
<dbReference type="STRING" id="1423734.FC83_GL002726"/>
<proteinExistence type="predicted"/>
<name>A0A0R1Y2A6_9LACO</name>